<dbReference type="PRINTS" id="PR00237">
    <property type="entry name" value="GPCRRHODOPSN"/>
</dbReference>
<accession>A0ABN8RNC6</accession>
<feature type="transmembrane region" description="Helical" evidence="6">
    <location>
        <begin position="37"/>
        <end position="55"/>
    </location>
</feature>
<dbReference type="Pfam" id="PF00001">
    <property type="entry name" value="7tm_1"/>
    <property type="match status" value="1"/>
</dbReference>
<proteinExistence type="predicted"/>
<feature type="transmembrane region" description="Helical" evidence="6">
    <location>
        <begin position="229"/>
        <end position="249"/>
    </location>
</feature>
<keyword evidence="4 6" id="KW-1133">Transmembrane helix</keyword>
<feature type="domain" description="G-protein coupled receptors family 1 profile" evidence="7">
    <location>
        <begin position="46"/>
        <end position="283"/>
    </location>
</feature>
<dbReference type="PANTHER" id="PTHR22750">
    <property type="entry name" value="G-PROTEIN COUPLED RECEPTOR"/>
    <property type="match status" value="1"/>
</dbReference>
<keyword evidence="5 6" id="KW-0472">Membrane</keyword>
<feature type="transmembrane region" description="Helical" evidence="6">
    <location>
        <begin position="151"/>
        <end position="172"/>
    </location>
</feature>
<evidence type="ECO:0000256" key="4">
    <source>
        <dbReference type="ARBA" id="ARBA00022989"/>
    </source>
</evidence>
<gene>
    <name evidence="8" type="ORF">PEVE_00012218</name>
</gene>
<name>A0ABN8RNC6_9CNID</name>
<comment type="caution">
    <text evidence="8">The sequence shown here is derived from an EMBL/GenBank/DDBJ whole genome shotgun (WGS) entry which is preliminary data.</text>
</comment>
<dbReference type="Gene3D" id="1.20.1070.10">
    <property type="entry name" value="Rhodopsin 7-helix transmembrane proteins"/>
    <property type="match status" value="1"/>
</dbReference>
<dbReference type="PROSITE" id="PS50262">
    <property type="entry name" value="G_PROTEIN_RECEP_F1_2"/>
    <property type="match status" value="1"/>
</dbReference>
<dbReference type="InterPro" id="IPR000276">
    <property type="entry name" value="GPCR_Rhodpsn"/>
</dbReference>
<dbReference type="EMBL" id="CALNXI010001899">
    <property type="protein sequence ID" value="CAH3179280.1"/>
    <property type="molecule type" value="Genomic_DNA"/>
</dbReference>
<comment type="subcellular location">
    <subcellularLocation>
        <location evidence="1">Cell membrane</location>
        <topology evidence="1">Multi-pass membrane protein</topology>
    </subcellularLocation>
</comment>
<evidence type="ECO:0000256" key="2">
    <source>
        <dbReference type="ARBA" id="ARBA00022475"/>
    </source>
</evidence>
<evidence type="ECO:0000256" key="5">
    <source>
        <dbReference type="ARBA" id="ARBA00023136"/>
    </source>
</evidence>
<dbReference type="InterPro" id="IPR017452">
    <property type="entry name" value="GPCR_Rhodpsn_7TM"/>
</dbReference>
<reference evidence="8 9" key="1">
    <citation type="submission" date="2022-05" db="EMBL/GenBank/DDBJ databases">
        <authorList>
            <consortium name="Genoscope - CEA"/>
            <person name="William W."/>
        </authorList>
    </citation>
    <scope>NUCLEOTIDE SEQUENCE [LARGE SCALE GENOMIC DNA]</scope>
</reference>
<evidence type="ECO:0000313" key="8">
    <source>
        <dbReference type="EMBL" id="CAH3179280.1"/>
    </source>
</evidence>
<dbReference type="SUPFAM" id="SSF81321">
    <property type="entry name" value="Family A G protein-coupled receptor-like"/>
    <property type="match status" value="1"/>
</dbReference>
<keyword evidence="3 6" id="KW-0812">Transmembrane</keyword>
<feature type="transmembrane region" description="Helical" evidence="6">
    <location>
        <begin position="111"/>
        <end position="130"/>
    </location>
</feature>
<sequence length="299" mass="33413">MATTVKDNKCDVPEVFPLATNDSATTIINLAIAGSNLPFGIFAFLSNLAIIVAALKTPSLQRPSNILLCSLATSDCLIGLVAQPLFFVWWMFIQSPQKWCPYLKPVTIVSWISRMVPIALSLTYIKVISLDRCYALCRPLAYRAKVTKRDAVKISVITALTAIALVVLLNILPLIHATIISVIICIVFVIFPIANYIIMFVAVRYHNRKVQDMVSSLQLQVILRREKKVAMNMFIVFVVFAICVTPKYVSLILSQSFGSLYPSIYLLSTTLLMLNSSINPILYIWRDSGLRATLKSYAW</sequence>
<feature type="transmembrane region" description="Helical" evidence="6">
    <location>
        <begin position="264"/>
        <end position="285"/>
    </location>
</feature>
<evidence type="ECO:0000256" key="6">
    <source>
        <dbReference type="SAM" id="Phobius"/>
    </source>
</evidence>
<evidence type="ECO:0000259" key="7">
    <source>
        <dbReference type="PROSITE" id="PS50262"/>
    </source>
</evidence>
<organism evidence="8 9">
    <name type="scientific">Porites evermanni</name>
    <dbReference type="NCBI Taxonomy" id="104178"/>
    <lineage>
        <taxon>Eukaryota</taxon>
        <taxon>Metazoa</taxon>
        <taxon>Cnidaria</taxon>
        <taxon>Anthozoa</taxon>
        <taxon>Hexacorallia</taxon>
        <taxon>Scleractinia</taxon>
        <taxon>Fungiina</taxon>
        <taxon>Poritidae</taxon>
        <taxon>Porites</taxon>
    </lineage>
</organism>
<dbReference type="Proteomes" id="UP001159427">
    <property type="component" value="Unassembled WGS sequence"/>
</dbReference>
<feature type="transmembrane region" description="Helical" evidence="6">
    <location>
        <begin position="67"/>
        <end position="91"/>
    </location>
</feature>
<evidence type="ECO:0000256" key="1">
    <source>
        <dbReference type="ARBA" id="ARBA00004651"/>
    </source>
</evidence>
<evidence type="ECO:0000256" key="3">
    <source>
        <dbReference type="ARBA" id="ARBA00022692"/>
    </source>
</evidence>
<feature type="transmembrane region" description="Helical" evidence="6">
    <location>
        <begin position="178"/>
        <end position="203"/>
    </location>
</feature>
<protein>
    <recommendedName>
        <fullName evidence="7">G-protein coupled receptors family 1 profile domain-containing protein</fullName>
    </recommendedName>
</protein>
<dbReference type="CDD" id="cd00637">
    <property type="entry name" value="7tm_classA_rhodopsin-like"/>
    <property type="match status" value="1"/>
</dbReference>
<keyword evidence="9" id="KW-1185">Reference proteome</keyword>
<evidence type="ECO:0000313" key="9">
    <source>
        <dbReference type="Proteomes" id="UP001159427"/>
    </source>
</evidence>
<dbReference type="SMART" id="SM01381">
    <property type="entry name" value="7TM_GPCR_Srsx"/>
    <property type="match status" value="1"/>
</dbReference>
<keyword evidence="2" id="KW-1003">Cell membrane</keyword>